<feature type="domain" description="Histidine kinase" evidence="7">
    <location>
        <begin position="1"/>
        <end position="72"/>
    </location>
</feature>
<dbReference type="InterPro" id="IPR005467">
    <property type="entry name" value="His_kinase_dom"/>
</dbReference>
<evidence type="ECO:0000256" key="2">
    <source>
        <dbReference type="ARBA" id="ARBA00012438"/>
    </source>
</evidence>
<evidence type="ECO:0000256" key="3">
    <source>
        <dbReference type="ARBA" id="ARBA00022553"/>
    </source>
</evidence>
<dbReference type="Proteomes" id="UP000000488">
    <property type="component" value="Chromosome"/>
</dbReference>
<dbReference type="PANTHER" id="PTHR45453:SF1">
    <property type="entry name" value="PHOSPHATE REGULON SENSOR PROTEIN PHOR"/>
    <property type="match status" value="1"/>
</dbReference>
<dbReference type="GO" id="GO:0005886">
    <property type="term" value="C:plasma membrane"/>
    <property type="evidence" value="ECO:0007669"/>
    <property type="project" value="TreeGrafter"/>
</dbReference>
<dbReference type="EC" id="2.7.13.3" evidence="2"/>
<accession>F8CCS0</accession>
<comment type="catalytic activity">
    <reaction evidence="1">
        <text>ATP + protein L-histidine = ADP + protein N-phospho-L-histidine.</text>
        <dbReference type="EC" id="2.7.13.3"/>
    </reaction>
</comment>
<dbReference type="InterPro" id="IPR003594">
    <property type="entry name" value="HATPase_dom"/>
</dbReference>
<dbReference type="InterPro" id="IPR004358">
    <property type="entry name" value="Sig_transdc_His_kin-like_C"/>
</dbReference>
<evidence type="ECO:0000256" key="5">
    <source>
        <dbReference type="ARBA" id="ARBA00022777"/>
    </source>
</evidence>
<evidence type="ECO:0000313" key="9">
    <source>
        <dbReference type="Proteomes" id="UP000000488"/>
    </source>
</evidence>
<dbReference type="STRING" id="483219.LILAB_07570"/>
<keyword evidence="5" id="KW-0418">Kinase</keyword>
<dbReference type="InterPro" id="IPR036890">
    <property type="entry name" value="HATPase_C_sf"/>
</dbReference>
<dbReference type="Pfam" id="PF02518">
    <property type="entry name" value="HATPase_c"/>
    <property type="match status" value="1"/>
</dbReference>
<dbReference type="GO" id="GO:0016036">
    <property type="term" value="P:cellular response to phosphate starvation"/>
    <property type="evidence" value="ECO:0007669"/>
    <property type="project" value="TreeGrafter"/>
</dbReference>
<evidence type="ECO:0000259" key="7">
    <source>
        <dbReference type="PROSITE" id="PS50109"/>
    </source>
</evidence>
<dbReference type="GO" id="GO:0000155">
    <property type="term" value="F:phosphorelay sensor kinase activity"/>
    <property type="evidence" value="ECO:0007669"/>
    <property type="project" value="TreeGrafter"/>
</dbReference>
<evidence type="ECO:0000256" key="4">
    <source>
        <dbReference type="ARBA" id="ARBA00022679"/>
    </source>
</evidence>
<dbReference type="PANTHER" id="PTHR45453">
    <property type="entry name" value="PHOSPHATE REGULON SENSOR PROTEIN PHOR"/>
    <property type="match status" value="1"/>
</dbReference>
<sequence>MAGQGIGIGAADLPRIATPFFRTDRSRARRTGGVGLGLAVARRIVDARGVARVLERQPGVGTPVRIMLPGGARLTPAP</sequence>
<dbReference type="PRINTS" id="PR00344">
    <property type="entry name" value="BCTRLSENSOR"/>
</dbReference>
<keyword evidence="3" id="KW-0597">Phosphoprotein</keyword>
<reference evidence="8 9" key="1">
    <citation type="journal article" date="2011" name="J. Bacteriol.">
        <title>Genome sequence of the halotolerant marine bacterium Myxococcus fulvus HW-1.</title>
        <authorList>
            <person name="Li Z.F."/>
            <person name="Li X."/>
            <person name="Liu H."/>
            <person name="Liu X."/>
            <person name="Han K."/>
            <person name="Wu Z.H."/>
            <person name="Hu W."/>
            <person name="Li F.F."/>
            <person name="Li Y.Z."/>
        </authorList>
    </citation>
    <scope>NUCLEOTIDE SEQUENCE [LARGE SCALE GENOMIC DNA]</scope>
    <source>
        <strain evidence="9">ATCC BAA-855 / HW-1</strain>
    </source>
</reference>
<keyword evidence="4" id="KW-0808">Transferase</keyword>
<proteinExistence type="predicted"/>
<name>F8CCS0_MYXFH</name>
<dbReference type="EMBL" id="CP002830">
    <property type="protein sequence ID" value="AEI63427.1"/>
    <property type="molecule type" value="Genomic_DNA"/>
</dbReference>
<keyword evidence="6" id="KW-0902">Two-component regulatory system</keyword>
<protein>
    <recommendedName>
        <fullName evidence="2">histidine kinase</fullName>
        <ecNumber evidence="2">2.7.13.3</ecNumber>
    </recommendedName>
</protein>
<evidence type="ECO:0000313" key="8">
    <source>
        <dbReference type="EMBL" id="AEI63427.1"/>
    </source>
</evidence>
<dbReference type="Gene3D" id="3.30.565.10">
    <property type="entry name" value="Histidine kinase-like ATPase, C-terminal domain"/>
    <property type="match status" value="1"/>
</dbReference>
<dbReference type="HOGENOM" id="CLU_000445_89_31_7"/>
<evidence type="ECO:0000256" key="6">
    <source>
        <dbReference type="ARBA" id="ARBA00023012"/>
    </source>
</evidence>
<organism evidence="8 9">
    <name type="scientific">Myxococcus fulvus (strain ATCC BAA-855 / HW-1)</name>
    <dbReference type="NCBI Taxonomy" id="483219"/>
    <lineage>
        <taxon>Bacteria</taxon>
        <taxon>Pseudomonadati</taxon>
        <taxon>Myxococcota</taxon>
        <taxon>Myxococcia</taxon>
        <taxon>Myxococcales</taxon>
        <taxon>Cystobacterineae</taxon>
        <taxon>Myxococcaceae</taxon>
        <taxon>Myxococcus</taxon>
    </lineage>
</organism>
<dbReference type="GO" id="GO:0004721">
    <property type="term" value="F:phosphoprotein phosphatase activity"/>
    <property type="evidence" value="ECO:0007669"/>
    <property type="project" value="TreeGrafter"/>
</dbReference>
<dbReference type="PROSITE" id="PS50109">
    <property type="entry name" value="HIS_KIN"/>
    <property type="match status" value="1"/>
</dbReference>
<dbReference type="KEGG" id="mfu:LILAB_07570"/>
<gene>
    <name evidence="8" type="ordered locus">LILAB_07570</name>
</gene>
<dbReference type="AlphaFoldDB" id="F8CCS0"/>
<dbReference type="eggNOG" id="COG2205">
    <property type="taxonomic scope" value="Bacteria"/>
</dbReference>
<dbReference type="SUPFAM" id="SSF55874">
    <property type="entry name" value="ATPase domain of HSP90 chaperone/DNA topoisomerase II/histidine kinase"/>
    <property type="match status" value="1"/>
</dbReference>
<dbReference type="InterPro" id="IPR050351">
    <property type="entry name" value="BphY/WalK/GraS-like"/>
</dbReference>
<evidence type="ECO:0000256" key="1">
    <source>
        <dbReference type="ARBA" id="ARBA00000085"/>
    </source>
</evidence>